<dbReference type="PANTHER" id="PTHR23130">
    <property type="entry name" value="CYTOCHROME B561 AND DOMON DOMAIN-CONTAINING PROTEIN"/>
    <property type="match status" value="1"/>
</dbReference>
<accession>A0ABU6XFB6</accession>
<dbReference type="CDD" id="cd08760">
    <property type="entry name" value="Cyt_b561_FRRS1_like"/>
    <property type="match status" value="1"/>
</dbReference>
<dbReference type="Proteomes" id="UP001341840">
    <property type="component" value="Unassembled WGS sequence"/>
</dbReference>
<name>A0ABU6XFB6_9FABA</name>
<evidence type="ECO:0000313" key="2">
    <source>
        <dbReference type="EMBL" id="MED6196732.1"/>
    </source>
</evidence>
<dbReference type="EMBL" id="JASCZI010211790">
    <property type="protein sequence ID" value="MED6196732.1"/>
    <property type="molecule type" value="Genomic_DNA"/>
</dbReference>
<evidence type="ECO:0000256" key="1">
    <source>
        <dbReference type="SAM" id="Phobius"/>
    </source>
</evidence>
<feature type="transmembrane region" description="Helical" evidence="1">
    <location>
        <begin position="28"/>
        <end position="48"/>
    </location>
</feature>
<feature type="transmembrane region" description="Helical" evidence="1">
    <location>
        <begin position="71"/>
        <end position="93"/>
    </location>
</feature>
<protein>
    <recommendedName>
        <fullName evidence="4">Cytochrome b561 and DOMON domain-containing protein</fullName>
    </recommendedName>
</protein>
<dbReference type="PANTHER" id="PTHR23130:SF212">
    <property type="entry name" value="AUXIN-RESPONSIVE FAMILY PROTEIN"/>
    <property type="match status" value="1"/>
</dbReference>
<evidence type="ECO:0008006" key="4">
    <source>
        <dbReference type="Google" id="ProtNLM"/>
    </source>
</evidence>
<comment type="caution">
    <text evidence="2">The sequence shown here is derived from an EMBL/GenBank/DDBJ whole genome shotgun (WGS) entry which is preliminary data.</text>
</comment>
<evidence type="ECO:0000313" key="3">
    <source>
        <dbReference type="Proteomes" id="UP001341840"/>
    </source>
</evidence>
<keyword evidence="1" id="KW-1133">Transmembrane helix</keyword>
<keyword evidence="3" id="KW-1185">Reference proteome</keyword>
<organism evidence="2 3">
    <name type="scientific">Stylosanthes scabra</name>
    <dbReference type="NCBI Taxonomy" id="79078"/>
    <lineage>
        <taxon>Eukaryota</taxon>
        <taxon>Viridiplantae</taxon>
        <taxon>Streptophyta</taxon>
        <taxon>Embryophyta</taxon>
        <taxon>Tracheophyta</taxon>
        <taxon>Spermatophyta</taxon>
        <taxon>Magnoliopsida</taxon>
        <taxon>eudicotyledons</taxon>
        <taxon>Gunneridae</taxon>
        <taxon>Pentapetalae</taxon>
        <taxon>rosids</taxon>
        <taxon>fabids</taxon>
        <taxon>Fabales</taxon>
        <taxon>Fabaceae</taxon>
        <taxon>Papilionoideae</taxon>
        <taxon>50 kb inversion clade</taxon>
        <taxon>dalbergioids sensu lato</taxon>
        <taxon>Dalbergieae</taxon>
        <taxon>Pterocarpus clade</taxon>
        <taxon>Stylosanthes</taxon>
    </lineage>
</organism>
<reference evidence="2 3" key="1">
    <citation type="journal article" date="2023" name="Plants (Basel)">
        <title>Bridging the Gap: Combining Genomics and Transcriptomics Approaches to Understand Stylosanthes scabra, an Orphan Legume from the Brazilian Caatinga.</title>
        <authorList>
            <person name="Ferreira-Neto J.R.C."/>
            <person name="da Silva M.D."/>
            <person name="Binneck E."/>
            <person name="de Melo N.F."/>
            <person name="da Silva R.H."/>
            <person name="de Melo A.L.T.M."/>
            <person name="Pandolfi V."/>
            <person name="Bustamante F.O."/>
            <person name="Brasileiro-Vidal A.C."/>
            <person name="Benko-Iseppon A.M."/>
        </authorList>
    </citation>
    <scope>NUCLEOTIDE SEQUENCE [LARGE SCALE GENOMIC DNA]</scope>
    <source>
        <tissue evidence="2">Leaves</tissue>
    </source>
</reference>
<feature type="transmembrane region" description="Helical" evidence="1">
    <location>
        <begin position="105"/>
        <end position="130"/>
    </location>
</feature>
<sequence>MTWIKNVIALKLGRCPEATRGMAQVHGILNGISWGILMPVGAIIARYLKAYEVNNMGLGATWPKKDHKYRIFWNMFHYVIGYGTIGLGIWNVFKGIDIMEERRWKSLYVGMVIGFALFAFVCELVTWILLCLKKVNNHDEDQLDDVVDQRIP</sequence>
<keyword evidence="1" id="KW-0812">Transmembrane</keyword>
<proteinExistence type="predicted"/>
<gene>
    <name evidence="2" type="ORF">PIB30_050087</name>
</gene>
<keyword evidence="1" id="KW-0472">Membrane</keyword>